<proteinExistence type="predicted"/>
<protein>
    <submittedName>
        <fullName evidence="1">Uncharacterized protein</fullName>
    </submittedName>
</protein>
<keyword evidence="2" id="KW-1185">Reference proteome</keyword>
<reference evidence="1 2" key="1">
    <citation type="journal article" date="2024" name="G3 (Bethesda)">
        <title>Genome assembly of Hibiscus sabdariffa L. provides insights into metabolisms of medicinal natural products.</title>
        <authorList>
            <person name="Kim T."/>
        </authorList>
    </citation>
    <scope>NUCLEOTIDE SEQUENCE [LARGE SCALE GENOMIC DNA]</scope>
    <source>
        <strain evidence="1">TK-2024</strain>
        <tissue evidence="1">Old leaves</tissue>
    </source>
</reference>
<evidence type="ECO:0000313" key="1">
    <source>
        <dbReference type="EMBL" id="KAK8493023.1"/>
    </source>
</evidence>
<evidence type="ECO:0000313" key="2">
    <source>
        <dbReference type="Proteomes" id="UP001472677"/>
    </source>
</evidence>
<accession>A0ABR2AIP9</accession>
<organism evidence="1 2">
    <name type="scientific">Hibiscus sabdariffa</name>
    <name type="common">roselle</name>
    <dbReference type="NCBI Taxonomy" id="183260"/>
    <lineage>
        <taxon>Eukaryota</taxon>
        <taxon>Viridiplantae</taxon>
        <taxon>Streptophyta</taxon>
        <taxon>Embryophyta</taxon>
        <taxon>Tracheophyta</taxon>
        <taxon>Spermatophyta</taxon>
        <taxon>Magnoliopsida</taxon>
        <taxon>eudicotyledons</taxon>
        <taxon>Gunneridae</taxon>
        <taxon>Pentapetalae</taxon>
        <taxon>rosids</taxon>
        <taxon>malvids</taxon>
        <taxon>Malvales</taxon>
        <taxon>Malvaceae</taxon>
        <taxon>Malvoideae</taxon>
        <taxon>Hibiscus</taxon>
    </lineage>
</organism>
<sequence length="245" mass="28297">MDCDYHHSYVNGEAEADSKPFSIRQFVADTRRKDIIHCWPFPKKYLQICLKYGISNVLPPFEPCINPTTQAMNENVGWTCSDQQHKDHVPFENKVVLQEKLIKDECNCYYDEMLSSKAPCHESNLSFDYTSSVTVPLNRESSSIQGSHLDVHLRINTLPSKRTIHKQRKRKGRRKKLLMSDILARAKPCCKRMPPNLSFSVFYVTWIRVCSFRLRVCSDTGMLLGFGSALKSVDNIDKWPLFCVI</sequence>
<dbReference type="Proteomes" id="UP001472677">
    <property type="component" value="Unassembled WGS sequence"/>
</dbReference>
<comment type="caution">
    <text evidence="1">The sequence shown here is derived from an EMBL/GenBank/DDBJ whole genome shotgun (WGS) entry which is preliminary data.</text>
</comment>
<dbReference type="PANTHER" id="PTHR35767:SF11">
    <property type="match status" value="1"/>
</dbReference>
<gene>
    <name evidence="1" type="ORF">V6N12_000314</name>
</gene>
<name>A0ABR2AIP9_9ROSI</name>
<dbReference type="EMBL" id="JBBPBM010000657">
    <property type="protein sequence ID" value="KAK8493023.1"/>
    <property type="molecule type" value="Genomic_DNA"/>
</dbReference>
<dbReference type="PANTHER" id="PTHR35767">
    <property type="entry name" value="HAPLESS PROTEIN"/>
    <property type="match status" value="1"/>
</dbReference>